<dbReference type="Pfam" id="PF13785">
    <property type="entry name" value="DUF4178"/>
    <property type="match status" value="1"/>
</dbReference>
<keyword evidence="1" id="KW-0812">Transmembrane</keyword>
<keyword evidence="1" id="KW-0472">Membrane</keyword>
<keyword evidence="4" id="KW-1185">Reference proteome</keyword>
<evidence type="ECO:0000313" key="3">
    <source>
        <dbReference type="EMBL" id="SFJ51174.1"/>
    </source>
</evidence>
<evidence type="ECO:0000256" key="1">
    <source>
        <dbReference type="SAM" id="Phobius"/>
    </source>
</evidence>
<keyword evidence="1" id="KW-1133">Transmembrane helix</keyword>
<dbReference type="EMBL" id="FORA01000004">
    <property type="protein sequence ID" value="SFJ51174.1"/>
    <property type="molecule type" value="Genomic_DNA"/>
</dbReference>
<protein>
    <recommendedName>
        <fullName evidence="2">DUF4178 domain-containing protein</fullName>
    </recommendedName>
</protein>
<feature type="transmembrane region" description="Helical" evidence="1">
    <location>
        <begin position="247"/>
        <end position="265"/>
    </location>
</feature>
<reference evidence="3 4" key="1">
    <citation type="submission" date="2016-10" db="EMBL/GenBank/DDBJ databases">
        <authorList>
            <person name="de Groot N.N."/>
        </authorList>
    </citation>
    <scope>NUCLEOTIDE SEQUENCE [LARGE SCALE GENOMIC DNA]</scope>
    <source>
        <strain evidence="3 4">DSM 19073</strain>
    </source>
</reference>
<evidence type="ECO:0000313" key="4">
    <source>
        <dbReference type="Proteomes" id="UP000199110"/>
    </source>
</evidence>
<feature type="domain" description="DUF4178" evidence="2">
    <location>
        <begin position="61"/>
        <end position="183"/>
    </location>
</feature>
<dbReference type="InterPro" id="IPR025235">
    <property type="entry name" value="DUF4178"/>
</dbReference>
<dbReference type="AlphaFoldDB" id="A0A1I3RX42"/>
<dbReference type="RefSeq" id="WP_175484906.1">
    <property type="nucleotide sequence ID" value="NZ_FORA01000004.1"/>
</dbReference>
<gene>
    <name evidence="3" type="ORF">SAMN04488095_2939</name>
</gene>
<dbReference type="Proteomes" id="UP000199110">
    <property type="component" value="Unassembled WGS sequence"/>
</dbReference>
<name>A0A1I3RX42_9RHOB</name>
<feature type="transmembrane region" description="Helical" evidence="1">
    <location>
        <begin position="389"/>
        <end position="407"/>
    </location>
</feature>
<evidence type="ECO:0000259" key="2">
    <source>
        <dbReference type="Pfam" id="PF13785"/>
    </source>
</evidence>
<sequence length="425" mass="47268">MTGHIKSINCTNCGAGLEVIGGGRVTTKVCSYCGAALDATDAFKVLEVFSEMKRPDSPFRLGMQGDWNGVTFTIIGTIGQQESYGGQTWTWVDHQLYSPTHGYAWLTVEDGHTIITRKVRDWPQRQFITEHVVENAENPPNSYWRQQRFTYYSSSNWQTVFVEGEFNWRPRRGALGYTASLLNNGDDLAMLHYVSPISEGARAERELEVSYYWPEAAAAFGVRTIPVPKVHPLQPYDDKAATGILKVWFAALCVATVALAIWISSLQPPGQAIYSGMPGDLPPLMTFTITDPTRPAQIALRQDLSNAFAFYTVKMTGPDGTVMAETGREVSYYSGGSGDDAWSEGSRRSTLNFVPPVAGEYKLTLTPDPSGTLDAPLKVSVAEGRRNALWLWLALPVFLLCLAWQWTGRIRHNKARWAGTDWYDD</sequence>
<dbReference type="STRING" id="390807.SAMN04488095_2939"/>
<proteinExistence type="predicted"/>
<accession>A0A1I3RX42</accession>
<organism evidence="3 4">
    <name type="scientific">Jannaschia pohangensis</name>
    <dbReference type="NCBI Taxonomy" id="390807"/>
    <lineage>
        <taxon>Bacteria</taxon>
        <taxon>Pseudomonadati</taxon>
        <taxon>Pseudomonadota</taxon>
        <taxon>Alphaproteobacteria</taxon>
        <taxon>Rhodobacterales</taxon>
        <taxon>Roseobacteraceae</taxon>
        <taxon>Jannaschia</taxon>
    </lineage>
</organism>